<dbReference type="PANTHER" id="PTHR23013:SF19">
    <property type="entry name" value="7TM GPCR SERPENTINE RECEPTOR CLASS X (SRX) DOMAIN-CONTAINING PROTEIN"/>
    <property type="match status" value="1"/>
</dbReference>
<evidence type="ECO:0000259" key="2">
    <source>
        <dbReference type="Pfam" id="PF10328"/>
    </source>
</evidence>
<feature type="transmembrane region" description="Helical" evidence="1">
    <location>
        <begin position="230"/>
        <end position="248"/>
    </location>
</feature>
<dbReference type="Gene3D" id="1.20.1070.10">
    <property type="entry name" value="Rhodopsin 7-helix transmembrane proteins"/>
    <property type="match status" value="1"/>
</dbReference>
<dbReference type="PANTHER" id="PTHR23013">
    <property type="entry name" value="SERPENTINE RECEPTOR"/>
    <property type="match status" value="1"/>
</dbReference>
<feature type="transmembrane region" description="Helical" evidence="1">
    <location>
        <begin position="15"/>
        <end position="40"/>
    </location>
</feature>
<proteinExistence type="predicted"/>
<evidence type="ECO:0000313" key="3">
    <source>
        <dbReference type="EMBL" id="ULT88985.1"/>
    </source>
</evidence>
<reference evidence="3 4" key="1">
    <citation type="submission" date="2022-02" db="EMBL/GenBank/DDBJ databases">
        <title>Chromosome-level reference genomes for two strains of Caenorhabditis briggsae: an improved platform for comparative genomics.</title>
        <authorList>
            <person name="Stevens L."/>
            <person name="Andersen E.C."/>
        </authorList>
    </citation>
    <scope>NUCLEOTIDE SEQUENCE [LARGE SCALE GENOMIC DNA]</scope>
    <source>
        <strain evidence="3">QX1410_ONT</strain>
        <tissue evidence="3">Whole-organism</tissue>
    </source>
</reference>
<name>A0AAE9A0J0_CAEBR</name>
<accession>A0AAE9A0J0</accession>
<keyword evidence="1" id="KW-0812">Transmembrane</keyword>
<dbReference type="InterPro" id="IPR019430">
    <property type="entry name" value="7TM_GPCR_serpentine_rcpt_Srx"/>
</dbReference>
<dbReference type="EMBL" id="CP090895">
    <property type="protein sequence ID" value="ULT88985.1"/>
    <property type="molecule type" value="Genomic_DNA"/>
</dbReference>
<dbReference type="Proteomes" id="UP000827892">
    <property type="component" value="Chromosome V"/>
</dbReference>
<feature type="transmembrane region" description="Helical" evidence="1">
    <location>
        <begin position="52"/>
        <end position="77"/>
    </location>
</feature>
<sequence length="315" mass="36474">MVSNLTEVEFTTLNYVASILMIMNGIFGVICNASVIYIFICEPSERTSFNLICAYRSIGNSVILVWGFIGTFVPITLKESSSFSNVYETIVIISCNNIYIAVQYCGLLIALNRFCAMFFPLWYAKFFNIKITFVIVVFHFALKLADNIYYLVTILPKDCYTLFSYKTLSWIPNMDPKCHNGIPNPFNNTAILLILLIVMNVATFSRIYFFFKSTETEQGEMRRKSRKNNLLFSQTVFQDAIMLIDMLFTFKLSEISKQRYWTFISVTLVWQCVHSIDGFVMVMFNERLSLLKSRLFGSREEASHTNPQIWVSVRH</sequence>
<feature type="transmembrane region" description="Helical" evidence="1">
    <location>
        <begin position="89"/>
        <end position="110"/>
    </location>
</feature>
<protein>
    <recommendedName>
        <fullName evidence="2">7TM GPCR serpentine receptor class x (Srx) domain-containing protein</fullName>
    </recommendedName>
</protein>
<feature type="domain" description="7TM GPCR serpentine receptor class x (Srx)" evidence="2">
    <location>
        <begin position="22"/>
        <end position="285"/>
    </location>
</feature>
<gene>
    <name evidence="3" type="ORF">L3Y34_007875</name>
</gene>
<dbReference type="AlphaFoldDB" id="A0AAE9A0J0"/>
<evidence type="ECO:0000256" key="1">
    <source>
        <dbReference type="SAM" id="Phobius"/>
    </source>
</evidence>
<feature type="transmembrane region" description="Helical" evidence="1">
    <location>
        <begin position="190"/>
        <end position="209"/>
    </location>
</feature>
<feature type="transmembrane region" description="Helical" evidence="1">
    <location>
        <begin position="122"/>
        <end position="142"/>
    </location>
</feature>
<organism evidence="3 4">
    <name type="scientific">Caenorhabditis briggsae</name>
    <dbReference type="NCBI Taxonomy" id="6238"/>
    <lineage>
        <taxon>Eukaryota</taxon>
        <taxon>Metazoa</taxon>
        <taxon>Ecdysozoa</taxon>
        <taxon>Nematoda</taxon>
        <taxon>Chromadorea</taxon>
        <taxon>Rhabditida</taxon>
        <taxon>Rhabditina</taxon>
        <taxon>Rhabditomorpha</taxon>
        <taxon>Rhabditoidea</taxon>
        <taxon>Rhabditidae</taxon>
        <taxon>Peloderinae</taxon>
        <taxon>Caenorhabditis</taxon>
    </lineage>
</organism>
<dbReference type="Pfam" id="PF10328">
    <property type="entry name" value="7TM_GPCR_Srx"/>
    <property type="match status" value="1"/>
</dbReference>
<feature type="transmembrane region" description="Helical" evidence="1">
    <location>
        <begin position="260"/>
        <end position="284"/>
    </location>
</feature>
<evidence type="ECO:0000313" key="4">
    <source>
        <dbReference type="Proteomes" id="UP000827892"/>
    </source>
</evidence>
<keyword evidence="1" id="KW-0472">Membrane</keyword>
<keyword evidence="1" id="KW-1133">Transmembrane helix</keyword>
<dbReference type="SUPFAM" id="SSF81321">
    <property type="entry name" value="Family A G protein-coupled receptor-like"/>
    <property type="match status" value="1"/>
</dbReference>